<dbReference type="HOGENOM" id="CLU_1867135_0_0_1"/>
<reference evidence="1 2" key="1">
    <citation type="journal article" date="2011" name="Science">
        <title>The ecoresponsive genome of Daphnia pulex.</title>
        <authorList>
            <person name="Colbourne J.K."/>
            <person name="Pfrender M.E."/>
            <person name="Gilbert D."/>
            <person name="Thomas W.K."/>
            <person name="Tucker A."/>
            <person name="Oakley T.H."/>
            <person name="Tokishita S."/>
            <person name="Aerts A."/>
            <person name="Arnold G.J."/>
            <person name="Basu M.K."/>
            <person name="Bauer D.J."/>
            <person name="Caceres C.E."/>
            <person name="Carmel L."/>
            <person name="Casola C."/>
            <person name="Choi J.H."/>
            <person name="Detter J.C."/>
            <person name="Dong Q."/>
            <person name="Dusheyko S."/>
            <person name="Eads B.D."/>
            <person name="Frohlich T."/>
            <person name="Geiler-Samerotte K.A."/>
            <person name="Gerlach D."/>
            <person name="Hatcher P."/>
            <person name="Jogdeo S."/>
            <person name="Krijgsveld J."/>
            <person name="Kriventseva E.V."/>
            <person name="Kultz D."/>
            <person name="Laforsch C."/>
            <person name="Lindquist E."/>
            <person name="Lopez J."/>
            <person name="Manak J.R."/>
            <person name="Muller J."/>
            <person name="Pangilinan J."/>
            <person name="Patwardhan R.P."/>
            <person name="Pitluck S."/>
            <person name="Pritham E.J."/>
            <person name="Rechtsteiner A."/>
            <person name="Rho M."/>
            <person name="Rogozin I.B."/>
            <person name="Sakarya O."/>
            <person name="Salamov A."/>
            <person name="Schaack S."/>
            <person name="Shapiro H."/>
            <person name="Shiga Y."/>
            <person name="Skalitzky C."/>
            <person name="Smith Z."/>
            <person name="Souvorov A."/>
            <person name="Sung W."/>
            <person name="Tang Z."/>
            <person name="Tsuchiya D."/>
            <person name="Tu H."/>
            <person name="Vos H."/>
            <person name="Wang M."/>
            <person name="Wolf Y.I."/>
            <person name="Yamagata H."/>
            <person name="Yamada T."/>
            <person name="Ye Y."/>
            <person name="Shaw J.R."/>
            <person name="Andrews J."/>
            <person name="Crease T.J."/>
            <person name="Tang H."/>
            <person name="Lucas S.M."/>
            <person name="Robertson H.M."/>
            <person name="Bork P."/>
            <person name="Koonin E.V."/>
            <person name="Zdobnov E.M."/>
            <person name="Grigoriev I.V."/>
            <person name="Lynch M."/>
            <person name="Boore J.L."/>
        </authorList>
    </citation>
    <scope>NUCLEOTIDE SEQUENCE [LARGE SCALE GENOMIC DNA]</scope>
</reference>
<evidence type="ECO:0000313" key="1">
    <source>
        <dbReference type="EMBL" id="EFX68699.1"/>
    </source>
</evidence>
<proteinExistence type="predicted"/>
<protein>
    <submittedName>
        <fullName evidence="1">Uncharacterized protein</fullName>
    </submittedName>
</protein>
<dbReference type="EMBL" id="GL732650">
    <property type="protein sequence ID" value="EFX68699.1"/>
    <property type="molecule type" value="Genomic_DNA"/>
</dbReference>
<dbReference type="Proteomes" id="UP000000305">
    <property type="component" value="Unassembled WGS sequence"/>
</dbReference>
<dbReference type="KEGG" id="dpx:DAPPUDRAFT_259784"/>
<keyword evidence="2" id="KW-1185">Reference proteome</keyword>
<gene>
    <name evidence="1" type="ORF">DAPPUDRAFT_259784</name>
</gene>
<organism evidence="1 2">
    <name type="scientific">Daphnia pulex</name>
    <name type="common">Water flea</name>
    <dbReference type="NCBI Taxonomy" id="6669"/>
    <lineage>
        <taxon>Eukaryota</taxon>
        <taxon>Metazoa</taxon>
        <taxon>Ecdysozoa</taxon>
        <taxon>Arthropoda</taxon>
        <taxon>Crustacea</taxon>
        <taxon>Branchiopoda</taxon>
        <taxon>Diplostraca</taxon>
        <taxon>Cladocera</taxon>
        <taxon>Anomopoda</taxon>
        <taxon>Daphniidae</taxon>
        <taxon>Daphnia</taxon>
    </lineage>
</organism>
<sequence>MAKSLEQRWIKLSEVEKEPYRHLMEKRNQDIEEEIQILDKIIIAKRPGSRSYAGDQLSVQIPQKDKAIENKMYKCDQFRQSGQRLHKTQLARQHYGTANDRRQGMANFIRSKKRSTVGDEVVDHILFKSLLYGSVDF</sequence>
<dbReference type="InParanoid" id="E9HHV5"/>
<dbReference type="PhylomeDB" id="E9HHV5"/>
<evidence type="ECO:0000313" key="2">
    <source>
        <dbReference type="Proteomes" id="UP000000305"/>
    </source>
</evidence>
<accession>E9HHV5</accession>
<dbReference type="AlphaFoldDB" id="E9HHV5"/>
<name>E9HHV5_DAPPU</name>